<name>A0A420IN53_9PEZI</name>
<feature type="region of interest" description="Disordered" evidence="1">
    <location>
        <begin position="67"/>
        <end position="121"/>
    </location>
</feature>
<protein>
    <submittedName>
        <fullName evidence="2">Uncharacterized protein</fullName>
    </submittedName>
</protein>
<comment type="caution">
    <text evidence="2">The sequence shown here is derived from an EMBL/GenBank/DDBJ whole genome shotgun (WGS) entry which is preliminary data.</text>
</comment>
<dbReference type="EMBL" id="MCBS01023054">
    <property type="protein sequence ID" value="RKF75988.1"/>
    <property type="molecule type" value="Genomic_DNA"/>
</dbReference>
<organism evidence="2 3">
    <name type="scientific">Golovinomyces cichoracearum</name>
    <dbReference type="NCBI Taxonomy" id="62708"/>
    <lineage>
        <taxon>Eukaryota</taxon>
        <taxon>Fungi</taxon>
        <taxon>Dikarya</taxon>
        <taxon>Ascomycota</taxon>
        <taxon>Pezizomycotina</taxon>
        <taxon>Leotiomycetes</taxon>
        <taxon>Erysiphales</taxon>
        <taxon>Erysiphaceae</taxon>
        <taxon>Golovinomyces</taxon>
    </lineage>
</organism>
<accession>A0A420IN53</accession>
<evidence type="ECO:0000313" key="2">
    <source>
        <dbReference type="EMBL" id="RKF75988.1"/>
    </source>
</evidence>
<evidence type="ECO:0000313" key="3">
    <source>
        <dbReference type="Proteomes" id="UP000285326"/>
    </source>
</evidence>
<sequence>MISDSSTGEIGKEETTVLTETKAFQQDWAAGVELSVDTDEDIKGVSLMINKDQEDIMRQVILRAEMPTGSDVIGKKKKSSKKDHSNSVLDTTKKMPYTVNSSNYTKSSKHNRNEKLLANYN</sequence>
<gene>
    <name evidence="2" type="ORF">GcM1_230046</name>
</gene>
<dbReference type="Proteomes" id="UP000285326">
    <property type="component" value="Unassembled WGS sequence"/>
</dbReference>
<reference evidence="2 3" key="1">
    <citation type="journal article" date="2018" name="BMC Genomics">
        <title>Comparative genome analyses reveal sequence features reflecting distinct modes of host-adaptation between dicot and monocot powdery mildew.</title>
        <authorList>
            <person name="Wu Y."/>
            <person name="Ma X."/>
            <person name="Pan Z."/>
            <person name="Kale S.D."/>
            <person name="Song Y."/>
            <person name="King H."/>
            <person name="Zhang Q."/>
            <person name="Presley C."/>
            <person name="Deng X."/>
            <person name="Wei C.I."/>
            <person name="Xiao S."/>
        </authorList>
    </citation>
    <scope>NUCLEOTIDE SEQUENCE [LARGE SCALE GENOMIC DNA]</scope>
    <source>
        <strain evidence="2">UMSG1</strain>
    </source>
</reference>
<proteinExistence type="predicted"/>
<dbReference type="AlphaFoldDB" id="A0A420IN53"/>
<evidence type="ECO:0000256" key="1">
    <source>
        <dbReference type="SAM" id="MobiDB-lite"/>
    </source>
</evidence>